<dbReference type="SUPFAM" id="SSF47473">
    <property type="entry name" value="EF-hand"/>
    <property type="match status" value="1"/>
</dbReference>
<dbReference type="InterPro" id="IPR050230">
    <property type="entry name" value="CALM/Myosin/TropC-like"/>
</dbReference>
<proteinExistence type="predicted"/>
<evidence type="ECO:0000256" key="1">
    <source>
        <dbReference type="ARBA" id="ARBA00022737"/>
    </source>
</evidence>
<reference evidence="6" key="1">
    <citation type="submission" date="2022-11" db="UniProtKB">
        <authorList>
            <consortium name="WormBaseParasite"/>
        </authorList>
    </citation>
    <scope>IDENTIFICATION</scope>
</reference>
<dbReference type="Proteomes" id="UP000887540">
    <property type="component" value="Unplaced"/>
</dbReference>
<feature type="domain" description="EF-hand" evidence="4">
    <location>
        <begin position="83"/>
        <end position="118"/>
    </location>
</feature>
<evidence type="ECO:0000256" key="3">
    <source>
        <dbReference type="ARBA" id="ARBA00023175"/>
    </source>
</evidence>
<dbReference type="FunFam" id="1.10.238.10:FF:000001">
    <property type="entry name" value="Calmodulin 1"/>
    <property type="match status" value="1"/>
</dbReference>
<keyword evidence="1" id="KW-0677">Repeat</keyword>
<evidence type="ECO:0000313" key="6">
    <source>
        <dbReference type="WBParaSite" id="ACRNAN_scaffold4713.g15712.t1"/>
    </source>
</evidence>
<organism evidence="5 6">
    <name type="scientific">Acrobeloides nanus</name>
    <dbReference type="NCBI Taxonomy" id="290746"/>
    <lineage>
        <taxon>Eukaryota</taxon>
        <taxon>Metazoa</taxon>
        <taxon>Ecdysozoa</taxon>
        <taxon>Nematoda</taxon>
        <taxon>Chromadorea</taxon>
        <taxon>Rhabditida</taxon>
        <taxon>Tylenchina</taxon>
        <taxon>Cephalobomorpha</taxon>
        <taxon>Cephaloboidea</taxon>
        <taxon>Cephalobidae</taxon>
        <taxon>Acrobeloides</taxon>
    </lineage>
</organism>
<evidence type="ECO:0000313" key="5">
    <source>
        <dbReference type="Proteomes" id="UP000887540"/>
    </source>
</evidence>
<dbReference type="PANTHER" id="PTHR23048:SF33">
    <property type="entry name" value="MYOSIN LIGHT CHAIN ALKALI"/>
    <property type="match status" value="1"/>
</dbReference>
<dbReference type="InterPro" id="IPR011992">
    <property type="entry name" value="EF-hand-dom_pair"/>
</dbReference>
<dbReference type="GO" id="GO:0005859">
    <property type="term" value="C:muscle myosin complex"/>
    <property type="evidence" value="ECO:0007669"/>
    <property type="project" value="TreeGrafter"/>
</dbReference>
<dbReference type="PROSITE" id="PS50222">
    <property type="entry name" value="EF_HAND_2"/>
    <property type="match status" value="1"/>
</dbReference>
<evidence type="ECO:0000256" key="2">
    <source>
        <dbReference type="ARBA" id="ARBA00023123"/>
    </source>
</evidence>
<keyword evidence="3" id="KW-0505">Motor protein</keyword>
<dbReference type="AlphaFoldDB" id="A0A914DZW0"/>
<dbReference type="InterPro" id="IPR002048">
    <property type="entry name" value="EF_hand_dom"/>
</dbReference>
<dbReference type="SMART" id="SM00054">
    <property type="entry name" value="EFh"/>
    <property type="match status" value="2"/>
</dbReference>
<keyword evidence="2" id="KW-0518">Myosin</keyword>
<keyword evidence="5" id="KW-1185">Reference proteome</keyword>
<name>A0A914DZW0_9BILA</name>
<evidence type="ECO:0000259" key="4">
    <source>
        <dbReference type="PROSITE" id="PS50222"/>
    </source>
</evidence>
<dbReference type="PANTHER" id="PTHR23048">
    <property type="entry name" value="MYOSIN LIGHT CHAIN 1, 3"/>
    <property type="match status" value="1"/>
</dbReference>
<dbReference type="Gene3D" id="1.10.238.10">
    <property type="entry name" value="EF-hand"/>
    <property type="match status" value="2"/>
</dbReference>
<protein>
    <submittedName>
        <fullName evidence="6">EF-hand domain-containing protein</fullName>
    </submittedName>
</protein>
<dbReference type="GO" id="GO:0005509">
    <property type="term" value="F:calcium ion binding"/>
    <property type="evidence" value="ECO:0007669"/>
    <property type="project" value="InterPro"/>
</dbReference>
<dbReference type="Pfam" id="PF13405">
    <property type="entry name" value="EF-hand_6"/>
    <property type="match status" value="1"/>
</dbReference>
<accession>A0A914DZW0</accession>
<dbReference type="WBParaSite" id="ACRNAN_scaffold4713.g15712.t1">
    <property type="protein sequence ID" value="ACRNAN_scaffold4713.g15712.t1"/>
    <property type="gene ID" value="ACRNAN_scaffold4713.g15712"/>
</dbReference>
<sequence length="158" mass="17377">MSSLSDNTQEVLKEIFDLYKNANDGKFCRDQVANAVRAAGLVPTNEEVSRVLGIADDQNSNPISVTFEELCSIYEQLAQNCAGSYEELVDCLKVFDKDSKGKISAVELKQLLTALGEKLPIEMVDELLNELQDNNADVDIFALCDRIAPSSITPHNAH</sequence>
<dbReference type="CDD" id="cd00051">
    <property type="entry name" value="EFh"/>
    <property type="match status" value="1"/>
</dbReference>